<reference evidence="15 16" key="2">
    <citation type="submission" date="2020-05" db="EMBL/GenBank/DDBJ databases">
        <authorList>
            <person name="Campoy J."/>
            <person name="Schneeberger K."/>
            <person name="Spophaly S."/>
        </authorList>
    </citation>
    <scope>NUCLEOTIDE SEQUENCE [LARGE SCALE GENOMIC DNA]</scope>
    <source>
        <strain evidence="15">PruArmRojPasFocal</strain>
    </source>
</reference>
<dbReference type="InterPro" id="IPR044231">
    <property type="entry name" value="SP1/SPL1"/>
</dbReference>
<reference evidence="17" key="1">
    <citation type="journal article" date="2020" name="Genome Biol.">
        <title>Gamete binning: chromosome-level and haplotype-resolved genome assembly enabled by high-throughput single-cell sequencing of gamete genomes.</title>
        <authorList>
            <person name="Campoy J.A."/>
            <person name="Sun H."/>
            <person name="Goel M."/>
            <person name="Jiao W.-B."/>
            <person name="Folz-Donahue K."/>
            <person name="Wang N."/>
            <person name="Rubio M."/>
            <person name="Liu C."/>
            <person name="Kukat C."/>
            <person name="Ruiz D."/>
            <person name="Huettel B."/>
            <person name="Schneeberger K."/>
        </authorList>
    </citation>
    <scope>NUCLEOTIDE SEQUENCE [LARGE SCALE GENOMIC DNA]</scope>
    <source>
        <strain evidence="17">cv. Rojo Pasion</strain>
    </source>
</reference>
<dbReference type="PANTHER" id="PTHR47568:SF2">
    <property type="entry name" value="E3 UBIQUITIN-PROTEIN LIGASE SP1-RELATED"/>
    <property type="match status" value="1"/>
</dbReference>
<keyword evidence="6" id="KW-0479">Metal-binding</keyword>
<protein>
    <recommendedName>
        <fullName evidence="3">RING-type E3 ubiquitin transferase</fullName>
        <ecNumber evidence="3">2.3.2.27</ecNumber>
    </recommendedName>
</protein>
<sequence length="79" mass="8694">MELLLTWKCPHCTILVQAVKDGNGTICIQRPDGGGPFYVSPRTTIDQLTERQRGDARYFYGGSVVLTLLGVADIGLHFL</sequence>
<evidence type="ECO:0000256" key="12">
    <source>
        <dbReference type="SAM" id="Phobius"/>
    </source>
</evidence>
<keyword evidence="4" id="KW-0808">Transferase</keyword>
<feature type="transmembrane region" description="Helical" evidence="12">
    <location>
        <begin position="58"/>
        <end position="78"/>
    </location>
</feature>
<dbReference type="AlphaFoldDB" id="A0A6J5YC92"/>
<keyword evidence="5 12" id="KW-0812">Transmembrane</keyword>
<evidence type="ECO:0000256" key="2">
    <source>
        <dbReference type="ARBA" id="ARBA00004141"/>
    </source>
</evidence>
<dbReference type="EC" id="2.3.2.27" evidence="3"/>
<dbReference type="Pfam" id="PF12483">
    <property type="entry name" value="GIDE"/>
    <property type="match status" value="1"/>
</dbReference>
<dbReference type="GO" id="GO:0061630">
    <property type="term" value="F:ubiquitin protein ligase activity"/>
    <property type="evidence" value="ECO:0007669"/>
    <property type="project" value="UniProtKB-EC"/>
</dbReference>
<keyword evidence="10 12" id="KW-1133">Transmembrane helix</keyword>
<evidence type="ECO:0000259" key="13">
    <source>
        <dbReference type="Pfam" id="PF12483"/>
    </source>
</evidence>
<dbReference type="GO" id="GO:0016020">
    <property type="term" value="C:membrane"/>
    <property type="evidence" value="ECO:0007669"/>
    <property type="project" value="UniProtKB-SubCell"/>
</dbReference>
<dbReference type="EMBL" id="CAEKDK010000008">
    <property type="protein sequence ID" value="CAB4291752.1"/>
    <property type="molecule type" value="Genomic_DNA"/>
</dbReference>
<dbReference type="InterPro" id="IPR022170">
    <property type="entry name" value="MUL1-like"/>
</dbReference>
<evidence type="ECO:0000313" key="14">
    <source>
        <dbReference type="EMBL" id="CAB4291752.1"/>
    </source>
</evidence>
<dbReference type="Proteomes" id="UP000507222">
    <property type="component" value="Unassembled WGS sequence"/>
</dbReference>
<evidence type="ECO:0000256" key="1">
    <source>
        <dbReference type="ARBA" id="ARBA00000900"/>
    </source>
</evidence>
<comment type="catalytic activity">
    <reaction evidence="1">
        <text>S-ubiquitinyl-[E2 ubiquitin-conjugating enzyme]-L-cysteine + [acceptor protein]-L-lysine = [E2 ubiquitin-conjugating enzyme]-L-cysteine + N(6)-ubiquitinyl-[acceptor protein]-L-lysine.</text>
        <dbReference type="EC" id="2.3.2.27"/>
    </reaction>
</comment>
<keyword evidence="17" id="KW-1185">Reference proteome</keyword>
<keyword evidence="7" id="KW-0863">Zinc-finger</keyword>
<keyword evidence="11 12" id="KW-0472">Membrane</keyword>
<dbReference type="EMBL" id="CAEKKB010000008">
    <property type="protein sequence ID" value="CAB4322067.1"/>
    <property type="molecule type" value="Genomic_DNA"/>
</dbReference>
<dbReference type="GO" id="GO:0016567">
    <property type="term" value="P:protein ubiquitination"/>
    <property type="evidence" value="ECO:0007669"/>
    <property type="project" value="InterPro"/>
</dbReference>
<evidence type="ECO:0000256" key="6">
    <source>
        <dbReference type="ARBA" id="ARBA00022723"/>
    </source>
</evidence>
<name>A0A6J5YC92_PRUAR</name>
<evidence type="ECO:0000256" key="4">
    <source>
        <dbReference type="ARBA" id="ARBA00022679"/>
    </source>
</evidence>
<organism evidence="15 17">
    <name type="scientific">Prunus armeniaca</name>
    <name type="common">Apricot</name>
    <name type="synonym">Armeniaca vulgaris</name>
    <dbReference type="NCBI Taxonomy" id="36596"/>
    <lineage>
        <taxon>Eukaryota</taxon>
        <taxon>Viridiplantae</taxon>
        <taxon>Streptophyta</taxon>
        <taxon>Embryophyta</taxon>
        <taxon>Tracheophyta</taxon>
        <taxon>Spermatophyta</taxon>
        <taxon>Magnoliopsida</taxon>
        <taxon>eudicotyledons</taxon>
        <taxon>Gunneridae</taxon>
        <taxon>Pentapetalae</taxon>
        <taxon>rosids</taxon>
        <taxon>fabids</taxon>
        <taxon>Rosales</taxon>
        <taxon>Rosaceae</taxon>
        <taxon>Amygdaloideae</taxon>
        <taxon>Amygdaleae</taxon>
        <taxon>Prunus</taxon>
    </lineage>
</organism>
<comment type="subcellular location">
    <subcellularLocation>
        <location evidence="2">Membrane</location>
        <topology evidence="2">Multi-pass membrane protein</topology>
    </subcellularLocation>
</comment>
<dbReference type="Proteomes" id="UP000507245">
    <property type="component" value="Unassembled WGS sequence"/>
</dbReference>
<accession>A0A6J5YC92</accession>
<evidence type="ECO:0000256" key="3">
    <source>
        <dbReference type="ARBA" id="ARBA00012483"/>
    </source>
</evidence>
<evidence type="ECO:0000256" key="7">
    <source>
        <dbReference type="ARBA" id="ARBA00022771"/>
    </source>
</evidence>
<keyword evidence="8" id="KW-0833">Ubl conjugation pathway</keyword>
<dbReference type="PANTHER" id="PTHR47568">
    <property type="match status" value="1"/>
</dbReference>
<dbReference type="OrthoDB" id="66726at2759"/>
<evidence type="ECO:0000256" key="9">
    <source>
        <dbReference type="ARBA" id="ARBA00022833"/>
    </source>
</evidence>
<evidence type="ECO:0000256" key="11">
    <source>
        <dbReference type="ARBA" id="ARBA00023136"/>
    </source>
</evidence>
<evidence type="ECO:0000313" key="16">
    <source>
        <dbReference type="Proteomes" id="UP000507222"/>
    </source>
</evidence>
<evidence type="ECO:0000256" key="10">
    <source>
        <dbReference type="ARBA" id="ARBA00022989"/>
    </source>
</evidence>
<evidence type="ECO:0000256" key="5">
    <source>
        <dbReference type="ARBA" id="ARBA00022692"/>
    </source>
</evidence>
<feature type="domain" description="E3 Ubiquitin ligase MUL1-like" evidence="13">
    <location>
        <begin position="13"/>
        <end position="70"/>
    </location>
</feature>
<evidence type="ECO:0000313" key="15">
    <source>
        <dbReference type="EMBL" id="CAB4322067.1"/>
    </source>
</evidence>
<proteinExistence type="predicted"/>
<evidence type="ECO:0000256" key="8">
    <source>
        <dbReference type="ARBA" id="ARBA00022786"/>
    </source>
</evidence>
<keyword evidence="9" id="KW-0862">Zinc</keyword>
<evidence type="ECO:0000313" key="17">
    <source>
        <dbReference type="Proteomes" id="UP000507245"/>
    </source>
</evidence>
<gene>
    <name evidence="14" type="ORF">CURHAP_LOCUS52123</name>
    <name evidence="15" type="ORF">ORAREDHAP_LOCUS51363</name>
</gene>
<dbReference type="GO" id="GO:0008270">
    <property type="term" value="F:zinc ion binding"/>
    <property type="evidence" value="ECO:0007669"/>
    <property type="project" value="UniProtKB-KW"/>
</dbReference>